<reference evidence="10 11" key="1">
    <citation type="journal article" date="2012" name="Stand. Genomic Sci.">
        <title>Genome sequence of the orange-pigmented seawater bacterium Owenweeksia hongkongensis type strain (UST20020801(T)).</title>
        <authorList>
            <person name="Riedel T."/>
            <person name="Held B."/>
            <person name="Nolan M."/>
            <person name="Lucas S."/>
            <person name="Lapidus A."/>
            <person name="Tice H."/>
            <person name="Del Rio T.G."/>
            <person name="Cheng J.F."/>
            <person name="Han C."/>
            <person name="Tapia R."/>
            <person name="Goodwin L.A."/>
            <person name="Pitluck S."/>
            <person name="Liolios K."/>
            <person name="Mavromatis K."/>
            <person name="Pagani I."/>
            <person name="Ivanova N."/>
            <person name="Mikhailova N."/>
            <person name="Pati A."/>
            <person name="Chen A."/>
            <person name="Palaniappan K."/>
            <person name="Rohde M."/>
            <person name="Tindall B.J."/>
            <person name="Detter J.C."/>
            <person name="Goker M."/>
            <person name="Woyke T."/>
            <person name="Bristow J."/>
            <person name="Eisen J.A."/>
            <person name="Markowitz V."/>
            <person name="Hugenholtz P."/>
            <person name="Klenk H.P."/>
            <person name="Kyrpides N.C."/>
        </authorList>
    </citation>
    <scope>NUCLEOTIDE SEQUENCE</scope>
    <source>
        <strain evidence="11">DSM 17368 / JCM 12287 / NRRL B-23963</strain>
    </source>
</reference>
<dbReference type="PANTHER" id="PTHR43357:SF4">
    <property type="entry name" value="INNER MEMBRANE ABC TRANSPORTER PERMEASE PROTEIN YDCV"/>
    <property type="match status" value="1"/>
</dbReference>
<dbReference type="Gene3D" id="1.10.3720.10">
    <property type="entry name" value="MetI-like"/>
    <property type="match status" value="1"/>
</dbReference>
<evidence type="ECO:0000256" key="8">
    <source>
        <dbReference type="RuleBase" id="RU363032"/>
    </source>
</evidence>
<accession>G8R1C9</accession>
<sequence length="287" mass="32118">MKNKYSNIGLLFFVLIGVVPFAAAFIYSVLYSFGVVGVVNDGFTTRFWESAITSGEFFKSFGYSAAIAAVSVTISVGLALWLALKFTKELNRKLLSFVIYLPLAIPGVVAAFFTFQLFSKAGFFSRLSYKLGWLVEARQFPDLVNDQYAIGIILTFITGVMPFFVLLFLNVYKNERVADLSRLAYSLGASPRQITWRVSLPVMLRKTWTLVVLYFIFLLGAYEVPLILGQESPQMLSVLVIREIKQYDLTKISEGYVVAVIYTIIVSLAAILLFSKKSKTTEAIVDN</sequence>
<keyword evidence="4" id="KW-0997">Cell inner membrane</keyword>
<evidence type="ECO:0000313" key="10">
    <source>
        <dbReference type="EMBL" id="AEV33872.1"/>
    </source>
</evidence>
<name>G8R1C9_OWEHD</name>
<organism evidence="10 11">
    <name type="scientific">Owenweeksia hongkongensis (strain DSM 17368 / CIP 108786 / JCM 12287 / NRRL B-23963 / UST20020801)</name>
    <dbReference type="NCBI Taxonomy" id="926562"/>
    <lineage>
        <taxon>Bacteria</taxon>
        <taxon>Pseudomonadati</taxon>
        <taxon>Bacteroidota</taxon>
        <taxon>Flavobacteriia</taxon>
        <taxon>Flavobacteriales</taxon>
        <taxon>Owenweeksiaceae</taxon>
        <taxon>Owenweeksia</taxon>
    </lineage>
</organism>
<keyword evidence="5 8" id="KW-0812">Transmembrane</keyword>
<dbReference type="AlphaFoldDB" id="G8R1C9"/>
<keyword evidence="6 8" id="KW-1133">Transmembrane helix</keyword>
<dbReference type="CDD" id="cd06261">
    <property type="entry name" value="TM_PBP2"/>
    <property type="match status" value="1"/>
</dbReference>
<feature type="transmembrane region" description="Helical" evidence="8">
    <location>
        <begin position="94"/>
        <end position="118"/>
    </location>
</feature>
<dbReference type="PROSITE" id="PS50928">
    <property type="entry name" value="ABC_TM1"/>
    <property type="match status" value="1"/>
</dbReference>
<proteinExistence type="inferred from homology"/>
<evidence type="ECO:0000256" key="3">
    <source>
        <dbReference type="ARBA" id="ARBA00022475"/>
    </source>
</evidence>
<feature type="transmembrane region" description="Helical" evidence="8">
    <location>
        <begin position="12"/>
        <end position="40"/>
    </location>
</feature>
<dbReference type="PANTHER" id="PTHR43357">
    <property type="entry name" value="INNER MEMBRANE ABC TRANSPORTER PERMEASE PROTEIN YDCV"/>
    <property type="match status" value="1"/>
</dbReference>
<dbReference type="KEGG" id="oho:Oweho_2915"/>
<keyword evidence="11" id="KW-1185">Reference proteome</keyword>
<evidence type="ECO:0000256" key="1">
    <source>
        <dbReference type="ARBA" id="ARBA00004429"/>
    </source>
</evidence>
<evidence type="ECO:0000259" key="9">
    <source>
        <dbReference type="PROSITE" id="PS50928"/>
    </source>
</evidence>
<dbReference type="STRING" id="926562.Oweho_2915"/>
<dbReference type="PATRIC" id="fig|926562.3.peg.2930"/>
<dbReference type="OrthoDB" id="9785836at2"/>
<feature type="transmembrane region" description="Helical" evidence="8">
    <location>
        <begin position="148"/>
        <end position="172"/>
    </location>
</feature>
<dbReference type="Proteomes" id="UP000005631">
    <property type="component" value="Chromosome"/>
</dbReference>
<dbReference type="RefSeq" id="WP_014203221.1">
    <property type="nucleotide sequence ID" value="NC_016599.1"/>
</dbReference>
<dbReference type="HOGENOM" id="CLU_016047_18_4_10"/>
<feature type="transmembrane region" description="Helical" evidence="8">
    <location>
        <begin position="207"/>
        <end position="228"/>
    </location>
</feature>
<feature type="transmembrane region" description="Helical" evidence="8">
    <location>
        <begin position="60"/>
        <end position="82"/>
    </location>
</feature>
<keyword evidence="3" id="KW-1003">Cell membrane</keyword>
<gene>
    <name evidence="10" type="ordered locus">Oweho_2915</name>
</gene>
<evidence type="ECO:0000256" key="4">
    <source>
        <dbReference type="ARBA" id="ARBA00022519"/>
    </source>
</evidence>
<keyword evidence="2 8" id="KW-0813">Transport</keyword>
<comment type="subcellular location">
    <subcellularLocation>
        <location evidence="1">Cell inner membrane</location>
        <topology evidence="1">Multi-pass membrane protein</topology>
    </subcellularLocation>
    <subcellularLocation>
        <location evidence="8">Cell membrane</location>
        <topology evidence="8">Multi-pass membrane protein</topology>
    </subcellularLocation>
</comment>
<evidence type="ECO:0000256" key="7">
    <source>
        <dbReference type="ARBA" id="ARBA00023136"/>
    </source>
</evidence>
<dbReference type="EMBL" id="CP003156">
    <property type="protein sequence ID" value="AEV33872.1"/>
    <property type="molecule type" value="Genomic_DNA"/>
</dbReference>
<dbReference type="eggNOG" id="COG1176">
    <property type="taxonomic scope" value="Bacteria"/>
</dbReference>
<evidence type="ECO:0000313" key="11">
    <source>
        <dbReference type="Proteomes" id="UP000005631"/>
    </source>
</evidence>
<dbReference type="SUPFAM" id="SSF161098">
    <property type="entry name" value="MetI-like"/>
    <property type="match status" value="1"/>
</dbReference>
<dbReference type="Pfam" id="PF00528">
    <property type="entry name" value="BPD_transp_1"/>
    <property type="match status" value="1"/>
</dbReference>
<evidence type="ECO:0000256" key="2">
    <source>
        <dbReference type="ARBA" id="ARBA00022448"/>
    </source>
</evidence>
<keyword evidence="7 8" id="KW-0472">Membrane</keyword>
<evidence type="ECO:0000256" key="6">
    <source>
        <dbReference type="ARBA" id="ARBA00022989"/>
    </source>
</evidence>
<dbReference type="GO" id="GO:0005886">
    <property type="term" value="C:plasma membrane"/>
    <property type="evidence" value="ECO:0007669"/>
    <property type="project" value="UniProtKB-SubCell"/>
</dbReference>
<feature type="domain" description="ABC transmembrane type-1" evidence="9">
    <location>
        <begin position="61"/>
        <end position="273"/>
    </location>
</feature>
<dbReference type="GO" id="GO:0055085">
    <property type="term" value="P:transmembrane transport"/>
    <property type="evidence" value="ECO:0007669"/>
    <property type="project" value="InterPro"/>
</dbReference>
<protein>
    <submittedName>
        <fullName evidence="10">ABC-type spermidine/putrescine transport system, permease component I</fullName>
    </submittedName>
</protein>
<evidence type="ECO:0000256" key="5">
    <source>
        <dbReference type="ARBA" id="ARBA00022692"/>
    </source>
</evidence>
<feature type="transmembrane region" description="Helical" evidence="8">
    <location>
        <begin position="255"/>
        <end position="274"/>
    </location>
</feature>
<comment type="similarity">
    <text evidence="8">Belongs to the binding-protein-dependent transport system permease family.</text>
</comment>
<dbReference type="InterPro" id="IPR035906">
    <property type="entry name" value="MetI-like_sf"/>
</dbReference>
<dbReference type="InterPro" id="IPR000515">
    <property type="entry name" value="MetI-like"/>
</dbReference>